<dbReference type="SUPFAM" id="SSF53335">
    <property type="entry name" value="S-adenosyl-L-methionine-dependent methyltransferases"/>
    <property type="match status" value="1"/>
</dbReference>
<feature type="compositionally biased region" description="Basic and acidic residues" evidence="5">
    <location>
        <begin position="206"/>
        <end position="217"/>
    </location>
</feature>
<reference evidence="6" key="2">
    <citation type="submission" date="2023-06" db="EMBL/GenBank/DDBJ databases">
        <authorList>
            <consortium name="Lawrence Berkeley National Laboratory"/>
            <person name="Haridas S."/>
            <person name="Hensen N."/>
            <person name="Bonometti L."/>
            <person name="Westerberg I."/>
            <person name="Brannstrom I.O."/>
            <person name="Guillou S."/>
            <person name="Cros-Aarteil S."/>
            <person name="Calhoun S."/>
            <person name="Kuo A."/>
            <person name="Mondo S."/>
            <person name="Pangilinan J."/>
            <person name="Riley R."/>
            <person name="LaButti K."/>
            <person name="Andreopoulos B."/>
            <person name="Lipzen A."/>
            <person name="Chen C."/>
            <person name="Yanf M."/>
            <person name="Daum C."/>
            <person name="Ng V."/>
            <person name="Clum A."/>
            <person name="Steindorff A."/>
            <person name="Ohm R."/>
            <person name="Martin F."/>
            <person name="Silar P."/>
            <person name="Natvig D."/>
            <person name="Lalanne C."/>
            <person name="Gautier V."/>
            <person name="Ament-velasquez S.L."/>
            <person name="Kruys A."/>
            <person name="Hutchinson M.I."/>
            <person name="Powell A.J."/>
            <person name="Barry K."/>
            <person name="Miller A.N."/>
            <person name="Grigoriev I.V."/>
            <person name="Debuchy R."/>
            <person name="Gladieux P."/>
            <person name="Thoren M.H."/>
            <person name="Johannesson H."/>
        </authorList>
    </citation>
    <scope>NUCLEOTIDE SEQUENCE</scope>
    <source>
        <strain evidence="6">CBS 232.78</strain>
    </source>
</reference>
<sequence>MNPRRELSFYIRSGVSASSVLTDSGRKLLREYSGIADDQIDGHVEAMREKAFEVWKYPCIGMFQFLDLHLVTTDVYQEVLDRVKAGEKFLDLGCCLGQEIRQLVSDGAPSANTFGSDICGGYFSVSYELFKDKDHLQTTFIEADIFDESSPLTERLAGKINIVYTGAFFHLFSLEEQEKAAARIVSLLVPQAGSLIIGRQSGSEEAGPHSRSGDKSDSAPFRHNPETWKALWDRIGERTGTSWEVDADLSSPEYGLSTPASMVGTPDVIRDKMTAKGLRFTVRRL</sequence>
<organism evidence="6 7">
    <name type="scientific">Podospora didyma</name>
    <dbReference type="NCBI Taxonomy" id="330526"/>
    <lineage>
        <taxon>Eukaryota</taxon>
        <taxon>Fungi</taxon>
        <taxon>Dikarya</taxon>
        <taxon>Ascomycota</taxon>
        <taxon>Pezizomycotina</taxon>
        <taxon>Sordariomycetes</taxon>
        <taxon>Sordariomycetidae</taxon>
        <taxon>Sordariales</taxon>
        <taxon>Podosporaceae</taxon>
        <taxon>Podospora</taxon>
    </lineage>
</organism>
<name>A0AAE0NQD1_9PEZI</name>
<accession>A0AAE0NQD1</accession>
<keyword evidence="7" id="KW-1185">Reference proteome</keyword>
<keyword evidence="2" id="KW-0808">Transferase</keyword>
<dbReference type="EMBL" id="JAULSW010000004">
    <property type="protein sequence ID" value="KAK3385782.1"/>
    <property type="molecule type" value="Genomic_DNA"/>
</dbReference>
<dbReference type="PANTHER" id="PTHR35897">
    <property type="entry name" value="METHYLTRANSFERASE AUSD"/>
    <property type="match status" value="1"/>
</dbReference>
<evidence type="ECO:0000256" key="5">
    <source>
        <dbReference type="SAM" id="MobiDB-lite"/>
    </source>
</evidence>
<dbReference type="InterPro" id="IPR051654">
    <property type="entry name" value="Meroterpenoid_MTases"/>
</dbReference>
<gene>
    <name evidence="6" type="ORF">B0H63DRAFT_560306</name>
</gene>
<evidence type="ECO:0000256" key="4">
    <source>
        <dbReference type="ARBA" id="ARBA00038314"/>
    </source>
</evidence>
<keyword evidence="3" id="KW-0949">S-adenosyl-L-methionine</keyword>
<dbReference type="Proteomes" id="UP001285441">
    <property type="component" value="Unassembled WGS sequence"/>
</dbReference>
<comment type="caution">
    <text evidence="6">The sequence shown here is derived from an EMBL/GenBank/DDBJ whole genome shotgun (WGS) entry which is preliminary data.</text>
</comment>
<evidence type="ECO:0008006" key="8">
    <source>
        <dbReference type="Google" id="ProtNLM"/>
    </source>
</evidence>
<dbReference type="GO" id="GO:0016740">
    <property type="term" value="F:transferase activity"/>
    <property type="evidence" value="ECO:0007669"/>
    <property type="project" value="UniProtKB-KW"/>
</dbReference>
<evidence type="ECO:0000313" key="7">
    <source>
        <dbReference type="Proteomes" id="UP001285441"/>
    </source>
</evidence>
<evidence type="ECO:0000313" key="6">
    <source>
        <dbReference type="EMBL" id="KAK3385782.1"/>
    </source>
</evidence>
<dbReference type="AlphaFoldDB" id="A0AAE0NQD1"/>
<dbReference type="Gene3D" id="3.40.50.150">
    <property type="entry name" value="Vaccinia Virus protein VP39"/>
    <property type="match status" value="1"/>
</dbReference>
<dbReference type="PANTHER" id="PTHR35897:SF1">
    <property type="entry name" value="METHYLTRANSFERASE AUSD"/>
    <property type="match status" value="1"/>
</dbReference>
<comment type="pathway">
    <text evidence="1">Secondary metabolite biosynthesis.</text>
</comment>
<evidence type="ECO:0000256" key="2">
    <source>
        <dbReference type="ARBA" id="ARBA00022679"/>
    </source>
</evidence>
<dbReference type="InterPro" id="IPR029063">
    <property type="entry name" value="SAM-dependent_MTases_sf"/>
</dbReference>
<reference evidence="6" key="1">
    <citation type="journal article" date="2023" name="Mol. Phylogenet. Evol.">
        <title>Genome-scale phylogeny and comparative genomics of the fungal order Sordariales.</title>
        <authorList>
            <person name="Hensen N."/>
            <person name="Bonometti L."/>
            <person name="Westerberg I."/>
            <person name="Brannstrom I.O."/>
            <person name="Guillou S."/>
            <person name="Cros-Aarteil S."/>
            <person name="Calhoun S."/>
            <person name="Haridas S."/>
            <person name="Kuo A."/>
            <person name="Mondo S."/>
            <person name="Pangilinan J."/>
            <person name="Riley R."/>
            <person name="LaButti K."/>
            <person name="Andreopoulos B."/>
            <person name="Lipzen A."/>
            <person name="Chen C."/>
            <person name="Yan M."/>
            <person name="Daum C."/>
            <person name="Ng V."/>
            <person name="Clum A."/>
            <person name="Steindorff A."/>
            <person name="Ohm R.A."/>
            <person name="Martin F."/>
            <person name="Silar P."/>
            <person name="Natvig D.O."/>
            <person name="Lalanne C."/>
            <person name="Gautier V."/>
            <person name="Ament-Velasquez S.L."/>
            <person name="Kruys A."/>
            <person name="Hutchinson M.I."/>
            <person name="Powell A.J."/>
            <person name="Barry K."/>
            <person name="Miller A.N."/>
            <person name="Grigoriev I.V."/>
            <person name="Debuchy R."/>
            <person name="Gladieux P."/>
            <person name="Hiltunen Thoren M."/>
            <person name="Johannesson H."/>
        </authorList>
    </citation>
    <scope>NUCLEOTIDE SEQUENCE</scope>
    <source>
        <strain evidence="6">CBS 232.78</strain>
    </source>
</reference>
<comment type="similarity">
    <text evidence="4">Belongs to the class I-like SAM-binding methyltransferase superfamily.</text>
</comment>
<proteinExistence type="inferred from homology"/>
<evidence type="ECO:0000256" key="1">
    <source>
        <dbReference type="ARBA" id="ARBA00005179"/>
    </source>
</evidence>
<feature type="region of interest" description="Disordered" evidence="5">
    <location>
        <begin position="199"/>
        <end position="223"/>
    </location>
</feature>
<evidence type="ECO:0000256" key="3">
    <source>
        <dbReference type="ARBA" id="ARBA00022691"/>
    </source>
</evidence>
<protein>
    <recommendedName>
        <fullName evidence="8">Methyltransferase domain-containing protein</fullName>
    </recommendedName>
</protein>